<reference evidence="3 4" key="3">
    <citation type="submission" date="2023-06" db="EMBL/GenBank/DDBJ databases">
        <authorList>
            <person name="Zeman M."/>
            <person name="Kubasova T."/>
            <person name="Jahodarova E."/>
            <person name="Nykrynova M."/>
            <person name="Rychlik I."/>
        </authorList>
    </citation>
    <scope>NUCLEOTIDE SEQUENCE [LARGE SCALE GENOMIC DNA]</scope>
    <source>
        <strain evidence="3 4">ET39</strain>
    </source>
</reference>
<name>A0ABT7U997_9FIRM</name>
<proteinExistence type="predicted"/>
<sequence>MWKGLKKLIFNTDIDDISEEGTLSDIELPKKEKEKPDVYMEAPLKEAVQASPETDNKPFTGINADVEKPKEKKVVKENVRPRKENKADSGAEYEFRPVLSPIYGNMKESEKEPKDVHDAIHLPKAKTKNPLNTVLSPMYGEYELETFEKEAKATISKRREKELQIESAFVANDAAEAEEEEVLTLDEMLSVDEEEDANEPVQISLFGESTPIKEVAAGEETIYQKKE</sequence>
<organism evidence="3 4">
    <name type="scientific">Amedibacillus dolichus</name>
    <dbReference type="NCBI Taxonomy" id="31971"/>
    <lineage>
        <taxon>Bacteria</taxon>
        <taxon>Bacillati</taxon>
        <taxon>Bacillota</taxon>
        <taxon>Erysipelotrichia</taxon>
        <taxon>Erysipelotrichales</taxon>
        <taxon>Erysipelotrichaceae</taxon>
        <taxon>Amedibacillus</taxon>
    </lineage>
</organism>
<protein>
    <recommendedName>
        <fullName evidence="5">Internalin</fullName>
    </recommendedName>
</protein>
<dbReference type="RefSeq" id="WP_289606686.1">
    <property type="nucleotide sequence ID" value="NZ_JAUDCG010000003.1"/>
</dbReference>
<dbReference type="Proteomes" id="UP001529340">
    <property type="component" value="Unassembled WGS sequence"/>
</dbReference>
<evidence type="ECO:0000313" key="4">
    <source>
        <dbReference type="Proteomes" id="UP001529340"/>
    </source>
</evidence>
<feature type="compositionally biased region" description="Basic and acidic residues" evidence="2">
    <location>
        <begin position="65"/>
        <end position="91"/>
    </location>
</feature>
<evidence type="ECO:0008006" key="5">
    <source>
        <dbReference type="Google" id="ProtNLM"/>
    </source>
</evidence>
<feature type="region of interest" description="Disordered" evidence="2">
    <location>
        <begin position="46"/>
        <end position="91"/>
    </location>
</feature>
<evidence type="ECO:0000313" key="3">
    <source>
        <dbReference type="EMBL" id="MDM8156216.1"/>
    </source>
</evidence>
<evidence type="ECO:0000256" key="2">
    <source>
        <dbReference type="SAM" id="MobiDB-lite"/>
    </source>
</evidence>
<feature type="coiled-coil region" evidence="1">
    <location>
        <begin position="144"/>
        <end position="180"/>
    </location>
</feature>
<reference evidence="3 4" key="1">
    <citation type="submission" date="2023-06" db="EMBL/GenBank/DDBJ databases">
        <title>Identification and characterization of horizontal gene transfer across gut microbiota members of farm animals based on homology search.</title>
        <authorList>
            <person name="Schwarzerova J."/>
            <person name="Nykrynova M."/>
            <person name="Jureckova K."/>
            <person name="Cejkova D."/>
            <person name="Rychlik I."/>
        </authorList>
    </citation>
    <scope>NUCLEOTIDE SEQUENCE [LARGE SCALE GENOMIC DNA]</scope>
    <source>
        <strain evidence="3 4">ET39</strain>
    </source>
</reference>
<keyword evidence="4" id="KW-1185">Reference proteome</keyword>
<comment type="caution">
    <text evidence="3">The sequence shown here is derived from an EMBL/GenBank/DDBJ whole genome shotgun (WGS) entry which is preliminary data.</text>
</comment>
<keyword evidence="1" id="KW-0175">Coiled coil</keyword>
<accession>A0ABT7U997</accession>
<evidence type="ECO:0000256" key="1">
    <source>
        <dbReference type="SAM" id="Coils"/>
    </source>
</evidence>
<reference evidence="4" key="2">
    <citation type="submission" date="2023-06" db="EMBL/GenBank/DDBJ databases">
        <title>Identification and characterization of horizontal gene transfer across gut microbiota members of farm animals based on homology search.</title>
        <authorList>
            <person name="Zeman M."/>
            <person name="Kubasova T."/>
            <person name="Jahodarova E."/>
            <person name="Nykrynova M."/>
            <person name="Rychlik I."/>
        </authorList>
    </citation>
    <scope>NUCLEOTIDE SEQUENCE [LARGE SCALE GENOMIC DNA]</scope>
    <source>
        <strain evidence="4">ET39</strain>
    </source>
</reference>
<dbReference type="EMBL" id="JAUDCG010000003">
    <property type="protein sequence ID" value="MDM8156216.1"/>
    <property type="molecule type" value="Genomic_DNA"/>
</dbReference>
<gene>
    <name evidence="3" type="ORF">QUV96_01030</name>
</gene>